<evidence type="ECO:0008006" key="5">
    <source>
        <dbReference type="Google" id="ProtNLM"/>
    </source>
</evidence>
<feature type="region of interest" description="Disordered" evidence="1">
    <location>
        <begin position="42"/>
        <end position="78"/>
    </location>
</feature>
<accession>A0ABZ2KLQ7</accession>
<organism evidence="3 4">
    <name type="scientific">Pendulispora brunnea</name>
    <dbReference type="NCBI Taxonomy" id="2905690"/>
    <lineage>
        <taxon>Bacteria</taxon>
        <taxon>Pseudomonadati</taxon>
        <taxon>Myxococcota</taxon>
        <taxon>Myxococcia</taxon>
        <taxon>Myxococcales</taxon>
        <taxon>Sorangiineae</taxon>
        <taxon>Pendulisporaceae</taxon>
        <taxon>Pendulispora</taxon>
    </lineage>
</organism>
<evidence type="ECO:0000313" key="4">
    <source>
        <dbReference type="Proteomes" id="UP001379533"/>
    </source>
</evidence>
<dbReference type="Proteomes" id="UP001379533">
    <property type="component" value="Chromosome"/>
</dbReference>
<protein>
    <recommendedName>
        <fullName evidence="5">Secreted protein</fullName>
    </recommendedName>
</protein>
<gene>
    <name evidence="3" type="ORF">LZC95_13780</name>
</gene>
<keyword evidence="4" id="KW-1185">Reference proteome</keyword>
<keyword evidence="2" id="KW-0732">Signal</keyword>
<evidence type="ECO:0000256" key="2">
    <source>
        <dbReference type="SAM" id="SignalP"/>
    </source>
</evidence>
<feature type="signal peptide" evidence="2">
    <location>
        <begin position="1"/>
        <end position="26"/>
    </location>
</feature>
<dbReference type="EMBL" id="CP089982">
    <property type="protein sequence ID" value="WXA97899.1"/>
    <property type="molecule type" value="Genomic_DNA"/>
</dbReference>
<evidence type="ECO:0000256" key="1">
    <source>
        <dbReference type="SAM" id="MobiDB-lite"/>
    </source>
</evidence>
<sequence length="119" mass="12926">MRRWLAMVLGLVAVLFVFLRAGTVHASAAVWALSGPDRIERAPERDTPYARSPSPIRLERTRSPRSAHPGAAPSLGAFVPPRTASVSCTRLLVSGEPRMAPPFALPPSQARSRLMVFLN</sequence>
<evidence type="ECO:0000313" key="3">
    <source>
        <dbReference type="EMBL" id="WXA97899.1"/>
    </source>
</evidence>
<dbReference type="RefSeq" id="WP_394848517.1">
    <property type="nucleotide sequence ID" value="NZ_CP089982.1"/>
</dbReference>
<name>A0ABZ2KLQ7_9BACT</name>
<feature type="chain" id="PRO_5047039304" description="Secreted protein" evidence="2">
    <location>
        <begin position="27"/>
        <end position="119"/>
    </location>
</feature>
<proteinExistence type="predicted"/>
<reference evidence="3 4" key="1">
    <citation type="submission" date="2021-12" db="EMBL/GenBank/DDBJ databases">
        <title>Discovery of the Pendulisporaceae a myxobacterial family with distinct sporulation behavior and unique specialized metabolism.</title>
        <authorList>
            <person name="Garcia R."/>
            <person name="Popoff A."/>
            <person name="Bader C.D."/>
            <person name="Loehr J."/>
            <person name="Walesch S."/>
            <person name="Walt C."/>
            <person name="Boldt J."/>
            <person name="Bunk B."/>
            <person name="Haeckl F.J.F.P.J."/>
            <person name="Gunesch A.P."/>
            <person name="Birkelbach J."/>
            <person name="Nuebel U."/>
            <person name="Pietschmann T."/>
            <person name="Bach T."/>
            <person name="Mueller R."/>
        </authorList>
    </citation>
    <scope>NUCLEOTIDE SEQUENCE [LARGE SCALE GENOMIC DNA]</scope>
    <source>
        <strain evidence="3 4">MSr12523</strain>
    </source>
</reference>